<organism evidence="10 11">
    <name type="scientific">Ascaris lumbricoides</name>
    <name type="common">Giant roundworm</name>
    <dbReference type="NCBI Taxonomy" id="6252"/>
    <lineage>
        <taxon>Eukaryota</taxon>
        <taxon>Metazoa</taxon>
        <taxon>Ecdysozoa</taxon>
        <taxon>Nematoda</taxon>
        <taxon>Chromadorea</taxon>
        <taxon>Rhabditida</taxon>
        <taxon>Spirurina</taxon>
        <taxon>Ascaridomorpha</taxon>
        <taxon>Ascaridoidea</taxon>
        <taxon>Ascarididae</taxon>
        <taxon>Ascaris</taxon>
    </lineage>
</organism>
<dbReference type="InterPro" id="IPR003392">
    <property type="entry name" value="PTHD_SSD"/>
</dbReference>
<feature type="transmembrane region" description="Helical" evidence="8">
    <location>
        <begin position="743"/>
        <end position="768"/>
    </location>
</feature>
<dbReference type="GO" id="GO:0030659">
    <property type="term" value="C:cytoplasmic vesicle membrane"/>
    <property type="evidence" value="ECO:0007669"/>
    <property type="project" value="TreeGrafter"/>
</dbReference>
<feature type="transmembrane region" description="Helical" evidence="8">
    <location>
        <begin position="684"/>
        <end position="710"/>
    </location>
</feature>
<dbReference type="PROSITE" id="PS50156">
    <property type="entry name" value="SSD"/>
    <property type="match status" value="1"/>
</dbReference>
<feature type="transmembrane region" description="Helical" evidence="8">
    <location>
        <begin position="534"/>
        <end position="555"/>
    </location>
</feature>
<dbReference type="Gene3D" id="1.20.1640.10">
    <property type="entry name" value="Multidrug efflux transporter AcrB transmembrane domain"/>
    <property type="match status" value="2"/>
</dbReference>
<dbReference type="Proteomes" id="UP000036681">
    <property type="component" value="Unplaced"/>
</dbReference>
<evidence type="ECO:0000256" key="6">
    <source>
        <dbReference type="ARBA" id="ARBA00023136"/>
    </source>
</evidence>
<comment type="subcellular location">
    <subcellularLocation>
        <location evidence="1">Cell membrane</location>
        <topology evidence="1">Multi-pass membrane protein</topology>
    </subcellularLocation>
</comment>
<dbReference type="FunFam" id="1.20.1640.10:FF:000013">
    <property type="entry name" value="PaTched Related family"/>
    <property type="match status" value="1"/>
</dbReference>
<keyword evidence="5 8" id="KW-1133">Transmembrane helix</keyword>
<name>A0A0M3HPH2_ASCLU</name>
<feature type="transmembrane region" description="Helical" evidence="8">
    <location>
        <begin position="282"/>
        <end position="305"/>
    </location>
</feature>
<dbReference type="InterPro" id="IPR000731">
    <property type="entry name" value="SSD"/>
</dbReference>
<keyword evidence="4 8" id="KW-0812">Transmembrane</keyword>
<dbReference type="SUPFAM" id="SSF82866">
    <property type="entry name" value="Multidrug efflux transporter AcrB transmembrane domain"/>
    <property type="match status" value="2"/>
</dbReference>
<keyword evidence="3" id="KW-1003">Cell membrane</keyword>
<dbReference type="InterPro" id="IPR051697">
    <property type="entry name" value="Patched_domain-protein"/>
</dbReference>
<evidence type="ECO:0000256" key="1">
    <source>
        <dbReference type="ARBA" id="ARBA00004651"/>
    </source>
</evidence>
<dbReference type="PANTHER" id="PTHR10796:SF193">
    <property type="entry name" value="SSD DOMAIN-CONTAINING PROTEIN"/>
    <property type="match status" value="1"/>
</dbReference>
<dbReference type="PANTHER" id="PTHR10796">
    <property type="entry name" value="PATCHED-RELATED"/>
    <property type="match status" value="1"/>
</dbReference>
<protein>
    <submittedName>
        <fullName evidence="11">SSD domain-containing protein</fullName>
    </submittedName>
</protein>
<dbReference type="FunFam" id="1.20.1640.10:FF:000047">
    <property type="entry name" value="PaTched Related family"/>
    <property type="match status" value="1"/>
</dbReference>
<dbReference type="GO" id="GO:0006897">
    <property type="term" value="P:endocytosis"/>
    <property type="evidence" value="ECO:0007669"/>
    <property type="project" value="TreeGrafter"/>
</dbReference>
<evidence type="ECO:0000256" key="4">
    <source>
        <dbReference type="ARBA" id="ARBA00022692"/>
    </source>
</evidence>
<accession>A0A0M3HPH2</accession>
<feature type="transmembrane region" description="Helical" evidence="8">
    <location>
        <begin position="384"/>
        <end position="409"/>
    </location>
</feature>
<sequence>MGLTSAEPLIRRFFEWYGEVSYEKRWSLFLTPLILTPLLSIGWRHEFNVFSTIWPLNENRFLPGKSFETKRFVNILVKAKDGGDILRESVLEEIELLNQWIMYNITIPTADGKFHLSYQDLCLNYEWICGGNEHILMLRERVRVGHFIDITYPKGGNKDTPVYLGSTLGDVTLDETNGTLRAAKITQLFYFLKQEPEIIRQYSSEFSYAVEKFLLKRFESNIIVLSFAHYQSLQDGLEENAKHFKPNFIVSFTALSLYAIAFSFVFHRKPKKGVDWIRSKPYVACAGLLTTLLSLCSGFGAMLLFGVHYNVINTIIPFLIIAIGIDDMFIMNACWDRTDPSHTVAQRMSEMMAHAGVAVSITNITDILSFAIGCITELPGIEFFCSYACVTITFCYIYQLTFFTGFLALMGDAENNGRHCLFFYRLVTANKNCYDEKKAIESPSTVYLSERFSQLQNSPPTCEDSQLKMVHNISITTNSVKRKHPQNGLFPAITLKKNGVSELVVRTDGEQLRMIRRFFSRTYGPFIVKDEVRAFAILFYIIFLVFAVVGCVNFKEGLDPEKLVANNHYIAAYFKDLKKFWVEGPQLHVALLKPPNFADPVQRLWNAKLRTWLKYTGGSNQWATDIKFNETDDTIQAFRFQIALKNVAEPNDHKTATRLLRAIADQQPFGVQVYHEIFPFADQYLIIMPATIRNIFISLICMSVVALLLIPSLPSSAVILLSIISICLGVFGYMTFWDVNLDAVSMISIIMSIGFAVDLSAHITYAFVTSHGNSKSRVIAALETLGWPIFQGATSTITGITILYTVDAYIIQTFFKTIWLTMIIGLFHGLFFIPVALSFFPTPRLQNSVEDRTISS</sequence>
<feature type="transmembrane region" description="Helical" evidence="8">
    <location>
        <begin position="248"/>
        <end position="266"/>
    </location>
</feature>
<feature type="domain" description="SSD" evidence="9">
    <location>
        <begin position="248"/>
        <end position="409"/>
    </location>
</feature>
<dbReference type="GO" id="GO:0018996">
    <property type="term" value="P:molting cycle, collagen and cuticulin-based cuticle"/>
    <property type="evidence" value="ECO:0007669"/>
    <property type="project" value="TreeGrafter"/>
</dbReference>
<evidence type="ECO:0000256" key="7">
    <source>
        <dbReference type="ARBA" id="ARBA00023180"/>
    </source>
</evidence>
<feature type="transmembrane region" description="Helical" evidence="8">
    <location>
        <begin position="789"/>
        <end position="811"/>
    </location>
</feature>
<dbReference type="Pfam" id="PF02460">
    <property type="entry name" value="Patched"/>
    <property type="match status" value="1"/>
</dbReference>
<evidence type="ECO:0000259" key="9">
    <source>
        <dbReference type="PROSITE" id="PS50156"/>
    </source>
</evidence>
<evidence type="ECO:0000256" key="5">
    <source>
        <dbReference type="ARBA" id="ARBA00022989"/>
    </source>
</evidence>
<feature type="transmembrane region" description="Helical" evidence="8">
    <location>
        <begin position="817"/>
        <end position="840"/>
    </location>
</feature>
<feature type="transmembrane region" description="Helical" evidence="8">
    <location>
        <begin position="351"/>
        <end position="372"/>
    </location>
</feature>
<evidence type="ECO:0000256" key="2">
    <source>
        <dbReference type="ARBA" id="ARBA00005585"/>
    </source>
</evidence>
<dbReference type="WBParaSite" id="ALUE_0000379301-mRNA-1">
    <property type="protein sequence ID" value="ALUE_0000379301-mRNA-1"/>
    <property type="gene ID" value="ALUE_0000379301"/>
</dbReference>
<evidence type="ECO:0000313" key="10">
    <source>
        <dbReference type="Proteomes" id="UP000036681"/>
    </source>
</evidence>
<reference evidence="11" key="1">
    <citation type="submission" date="2016-05" db="UniProtKB">
        <authorList>
            <consortium name="WormBaseParasite"/>
        </authorList>
    </citation>
    <scope>IDENTIFICATION</scope>
</reference>
<keyword evidence="7" id="KW-0325">Glycoprotein</keyword>
<dbReference type="GO" id="GO:0005886">
    <property type="term" value="C:plasma membrane"/>
    <property type="evidence" value="ECO:0007669"/>
    <property type="project" value="UniProtKB-SubCell"/>
</dbReference>
<comment type="similarity">
    <text evidence="2">Belongs to the patched family.</text>
</comment>
<feature type="transmembrane region" description="Helical" evidence="8">
    <location>
        <begin position="311"/>
        <end position="330"/>
    </location>
</feature>
<evidence type="ECO:0000313" key="11">
    <source>
        <dbReference type="WBParaSite" id="ALUE_0000379301-mRNA-1"/>
    </source>
</evidence>
<dbReference type="AlphaFoldDB" id="A0A0M3HPH2"/>
<keyword evidence="10" id="KW-1185">Reference proteome</keyword>
<keyword evidence="6 8" id="KW-0472">Membrane</keyword>
<evidence type="ECO:0000256" key="3">
    <source>
        <dbReference type="ARBA" id="ARBA00022475"/>
    </source>
</evidence>
<evidence type="ECO:0000256" key="8">
    <source>
        <dbReference type="SAM" id="Phobius"/>
    </source>
</evidence>
<proteinExistence type="inferred from homology"/>
<feature type="transmembrane region" description="Helical" evidence="8">
    <location>
        <begin position="717"/>
        <end position="737"/>
    </location>
</feature>